<evidence type="ECO:0000256" key="10">
    <source>
        <dbReference type="PROSITE-ProRule" id="PRU01360"/>
    </source>
</evidence>
<evidence type="ECO:0000256" key="11">
    <source>
        <dbReference type="RuleBase" id="RU003357"/>
    </source>
</evidence>
<evidence type="ECO:0000256" key="6">
    <source>
        <dbReference type="ARBA" id="ARBA00023077"/>
    </source>
</evidence>
<dbReference type="InterPro" id="IPR036942">
    <property type="entry name" value="Beta-barrel_TonB_sf"/>
</dbReference>
<dbReference type="GO" id="GO:0038023">
    <property type="term" value="F:signaling receptor activity"/>
    <property type="evidence" value="ECO:0007669"/>
    <property type="project" value="InterPro"/>
</dbReference>
<evidence type="ECO:0000256" key="1">
    <source>
        <dbReference type="ARBA" id="ARBA00004571"/>
    </source>
</evidence>
<evidence type="ECO:0000256" key="5">
    <source>
        <dbReference type="ARBA" id="ARBA00022692"/>
    </source>
</evidence>
<sequence>MTLLTSTNLRDVTLQLGLVKDSIRVSEEPELAADQIATQGPVGILGDLPVQETPFSVKSYTSTFLENRQALTLTDALDSDASILSASASSRGSPNGDVFLSRGFKGVAVAVNGLFGLSDDLTNMYFVDRVDVFSGPSAFVMGAPESVGGVFNLQLKRADDRPYLLLASDFVGKSVYGARIDASRRFAPHNAFGARANALYREGEGEIRDSRLLIEGASLGLDFKSKVVQLSLDAQYLRNYNRAFQYVLIPVAEVVSLPRPMPTNLSTQPVWMDDTTSQKAILGRADVNLSPKWIATAGSGFSPSSTSIPGYCPVLLLDYFGTILCEQRNQLTDQNNYSTDFGLRGKVHTGAVSHSLMIGWNRVHDMESFGDFNDYGPSQPYNLYTSYRPTSPNYSFPAVTADYVVDDESTKGWYLGDTAGLLHDRLLLTGGFRRTIMRGKETYRGTSSSRYHQSAFTPSAAALFKATSQLSLYGNFIQALQPGFIAPPDTKNAGEIFPPIVSNQVEVGAKFQGRAWISTIALYRISEANGVVSTATNPPTFSQDGRQVNTGLEVNFAGDLFRGLHAILSGSFIDSRQRSTGDPTIEGKRTANVPAATERINLNWDIPRTKALAFDCNLKFTGAAAFDATNSYDVPAWISADLGVRYSFPKERPFTFRAQVANVSNSSYWISVFSGGLAPSGPRVVTVSISKSF</sequence>
<evidence type="ECO:0000256" key="9">
    <source>
        <dbReference type="ARBA" id="ARBA00023237"/>
    </source>
</evidence>
<evidence type="ECO:0000313" key="14">
    <source>
        <dbReference type="EMBL" id="MBB5330590.1"/>
    </source>
</evidence>
<keyword evidence="4 10" id="KW-1134">Transmembrane beta strand</keyword>
<dbReference type="PANTHER" id="PTHR32552">
    <property type="entry name" value="FERRICHROME IRON RECEPTOR-RELATED"/>
    <property type="match status" value="1"/>
</dbReference>
<dbReference type="Gene3D" id="2.170.130.10">
    <property type="entry name" value="TonB-dependent receptor, plug domain"/>
    <property type="match status" value="1"/>
</dbReference>
<evidence type="ECO:0000259" key="13">
    <source>
        <dbReference type="Pfam" id="PF07715"/>
    </source>
</evidence>
<dbReference type="GO" id="GO:0015891">
    <property type="term" value="P:siderophore transport"/>
    <property type="evidence" value="ECO:0007669"/>
    <property type="project" value="InterPro"/>
</dbReference>
<evidence type="ECO:0000259" key="12">
    <source>
        <dbReference type="Pfam" id="PF00593"/>
    </source>
</evidence>
<feature type="domain" description="TonB-dependent receptor-like beta-barrel" evidence="12">
    <location>
        <begin position="329"/>
        <end position="663"/>
    </location>
</feature>
<comment type="similarity">
    <text evidence="2 10 11">Belongs to the TonB-dependent receptor family.</text>
</comment>
<dbReference type="InterPro" id="IPR000531">
    <property type="entry name" value="Beta-barrel_TonB"/>
</dbReference>
<keyword evidence="8 14" id="KW-0675">Receptor</keyword>
<dbReference type="AlphaFoldDB" id="A0A9X0QHR7"/>
<dbReference type="GO" id="GO:0015344">
    <property type="term" value="F:siderophore uptake transmembrane transporter activity"/>
    <property type="evidence" value="ECO:0007669"/>
    <property type="project" value="TreeGrafter"/>
</dbReference>
<feature type="domain" description="TonB-dependent receptor plug" evidence="13">
    <location>
        <begin position="50"/>
        <end position="149"/>
    </location>
</feature>
<evidence type="ECO:0000256" key="7">
    <source>
        <dbReference type="ARBA" id="ARBA00023136"/>
    </source>
</evidence>
<accession>A0A9X0QHR7</accession>
<dbReference type="Proteomes" id="UP000535182">
    <property type="component" value="Unassembled WGS sequence"/>
</dbReference>
<evidence type="ECO:0000256" key="8">
    <source>
        <dbReference type="ARBA" id="ARBA00023170"/>
    </source>
</evidence>
<dbReference type="InterPro" id="IPR037066">
    <property type="entry name" value="Plug_dom_sf"/>
</dbReference>
<dbReference type="NCBIfam" id="TIGR01783">
    <property type="entry name" value="TonB-siderophor"/>
    <property type="match status" value="1"/>
</dbReference>
<evidence type="ECO:0000256" key="4">
    <source>
        <dbReference type="ARBA" id="ARBA00022452"/>
    </source>
</evidence>
<dbReference type="PANTHER" id="PTHR32552:SF82">
    <property type="entry name" value="FCUA PROTEIN"/>
    <property type="match status" value="1"/>
</dbReference>
<keyword evidence="6 11" id="KW-0798">TonB box</keyword>
<keyword evidence="7 10" id="KW-0472">Membrane</keyword>
<dbReference type="InterPro" id="IPR010105">
    <property type="entry name" value="TonB_sidphr_rcpt"/>
</dbReference>
<evidence type="ECO:0000313" key="15">
    <source>
        <dbReference type="Proteomes" id="UP000535182"/>
    </source>
</evidence>
<protein>
    <submittedName>
        <fullName evidence="14">Iron complex outermembrane receptor protein</fullName>
    </submittedName>
</protein>
<organism evidence="14 15">
    <name type="scientific">Tunturiibacter gelidiferens</name>
    <dbReference type="NCBI Taxonomy" id="3069689"/>
    <lineage>
        <taxon>Bacteria</taxon>
        <taxon>Pseudomonadati</taxon>
        <taxon>Acidobacteriota</taxon>
        <taxon>Terriglobia</taxon>
        <taxon>Terriglobales</taxon>
        <taxon>Acidobacteriaceae</taxon>
        <taxon>Tunturiibacter</taxon>
    </lineage>
</organism>
<comment type="subcellular location">
    <subcellularLocation>
        <location evidence="1 10">Cell outer membrane</location>
        <topology evidence="1 10">Multi-pass membrane protein</topology>
    </subcellularLocation>
</comment>
<proteinExistence type="inferred from homology"/>
<name>A0A9X0QHR7_9BACT</name>
<dbReference type="Gene3D" id="2.40.170.20">
    <property type="entry name" value="TonB-dependent receptor, beta-barrel domain"/>
    <property type="match status" value="1"/>
</dbReference>
<dbReference type="PROSITE" id="PS52016">
    <property type="entry name" value="TONB_DEPENDENT_REC_3"/>
    <property type="match status" value="1"/>
</dbReference>
<dbReference type="EMBL" id="JACHEB010000010">
    <property type="protein sequence ID" value="MBB5330590.1"/>
    <property type="molecule type" value="Genomic_DNA"/>
</dbReference>
<dbReference type="SUPFAM" id="SSF56935">
    <property type="entry name" value="Porins"/>
    <property type="match status" value="1"/>
</dbReference>
<dbReference type="InterPro" id="IPR012910">
    <property type="entry name" value="Plug_dom"/>
</dbReference>
<dbReference type="Pfam" id="PF00593">
    <property type="entry name" value="TonB_dep_Rec_b-barrel"/>
    <property type="match status" value="1"/>
</dbReference>
<dbReference type="GO" id="GO:0009279">
    <property type="term" value="C:cell outer membrane"/>
    <property type="evidence" value="ECO:0007669"/>
    <property type="project" value="UniProtKB-SubCell"/>
</dbReference>
<dbReference type="Pfam" id="PF07715">
    <property type="entry name" value="Plug"/>
    <property type="match status" value="1"/>
</dbReference>
<keyword evidence="15" id="KW-1185">Reference proteome</keyword>
<comment type="caution">
    <text evidence="14">The sequence shown here is derived from an EMBL/GenBank/DDBJ whole genome shotgun (WGS) entry which is preliminary data.</text>
</comment>
<evidence type="ECO:0000256" key="2">
    <source>
        <dbReference type="ARBA" id="ARBA00009810"/>
    </source>
</evidence>
<keyword evidence="5 10" id="KW-0812">Transmembrane</keyword>
<keyword evidence="9 10" id="KW-0998">Cell outer membrane</keyword>
<evidence type="ECO:0000256" key="3">
    <source>
        <dbReference type="ARBA" id="ARBA00022448"/>
    </source>
</evidence>
<gene>
    <name evidence="14" type="ORF">HDF14_004225</name>
</gene>
<dbReference type="InterPro" id="IPR039426">
    <property type="entry name" value="TonB-dep_rcpt-like"/>
</dbReference>
<keyword evidence="3 10" id="KW-0813">Transport</keyword>
<reference evidence="14 15" key="1">
    <citation type="submission" date="2020-08" db="EMBL/GenBank/DDBJ databases">
        <title>Genomic Encyclopedia of Type Strains, Phase IV (KMG-V): Genome sequencing to study the core and pangenomes of soil and plant-associated prokaryotes.</title>
        <authorList>
            <person name="Whitman W."/>
        </authorList>
    </citation>
    <scope>NUCLEOTIDE SEQUENCE [LARGE SCALE GENOMIC DNA]</scope>
    <source>
        <strain evidence="14 15">X5P2</strain>
    </source>
</reference>